<name>A0A238U430_9FLAO</name>
<sequence length="120" mass="13627">MSKVINIKDKFSLFTDQWSPKKIAELNGQQVLLAKIKGEFVFHKHDNEDELFMVIKGQLQIDLEDSSVTVNEGEFYVVPKGVLHKPVAKEEVHILLFEPLSTKHTGDVTADITVETYESI</sequence>
<dbReference type="PROSITE" id="PS50042">
    <property type="entry name" value="CNMP_BINDING_3"/>
    <property type="match status" value="1"/>
</dbReference>
<reference evidence="2 3" key="1">
    <citation type="submission" date="2017-07" db="EMBL/GenBank/DDBJ databases">
        <authorList>
            <person name="Sun Z.S."/>
            <person name="Albrecht U."/>
            <person name="Echele G."/>
            <person name="Lee C.C."/>
        </authorList>
    </citation>
    <scope>NUCLEOTIDE SEQUENCE [LARGE SCALE GENOMIC DNA]</scope>
    <source>
        <strain evidence="3">type strain: KCTC 22618</strain>
    </source>
</reference>
<dbReference type="InterPro" id="IPR052044">
    <property type="entry name" value="PKS_Associated_Protein"/>
</dbReference>
<dbReference type="AlphaFoldDB" id="A0A238U430"/>
<dbReference type="PANTHER" id="PTHR36114:SF1">
    <property type="entry name" value="16.7 KDA PROTEIN IN WHIE LOCUS"/>
    <property type="match status" value="1"/>
</dbReference>
<accession>A0A238U430</accession>
<dbReference type="Pfam" id="PF07883">
    <property type="entry name" value="Cupin_2"/>
    <property type="match status" value="1"/>
</dbReference>
<dbReference type="CDD" id="cd02226">
    <property type="entry name" value="cupin_YdbB-like"/>
    <property type="match status" value="1"/>
</dbReference>
<gene>
    <name evidence="2" type="ORF">TJEJU_0163</name>
</gene>
<feature type="domain" description="Cyclic nucleotide-binding" evidence="1">
    <location>
        <begin position="38"/>
        <end position="76"/>
    </location>
</feature>
<dbReference type="InterPro" id="IPR014710">
    <property type="entry name" value="RmlC-like_jellyroll"/>
</dbReference>
<dbReference type="InterPro" id="IPR011051">
    <property type="entry name" value="RmlC_Cupin_sf"/>
</dbReference>
<evidence type="ECO:0000313" key="3">
    <source>
        <dbReference type="Proteomes" id="UP000215214"/>
    </source>
</evidence>
<organism evidence="2 3">
    <name type="scientific">Tenacibaculum jejuense</name>
    <dbReference type="NCBI Taxonomy" id="584609"/>
    <lineage>
        <taxon>Bacteria</taxon>
        <taxon>Pseudomonadati</taxon>
        <taxon>Bacteroidota</taxon>
        <taxon>Flavobacteriia</taxon>
        <taxon>Flavobacteriales</taxon>
        <taxon>Flavobacteriaceae</taxon>
        <taxon>Tenacibaculum</taxon>
    </lineage>
</organism>
<dbReference type="InterPro" id="IPR013096">
    <property type="entry name" value="Cupin_2"/>
</dbReference>
<evidence type="ECO:0000259" key="1">
    <source>
        <dbReference type="PROSITE" id="PS50042"/>
    </source>
</evidence>
<dbReference type="PANTHER" id="PTHR36114">
    <property type="entry name" value="16.7 KDA PROTEIN IN WHIE LOCUS"/>
    <property type="match status" value="1"/>
</dbReference>
<dbReference type="SUPFAM" id="SSF51182">
    <property type="entry name" value="RmlC-like cupins"/>
    <property type="match status" value="1"/>
</dbReference>
<evidence type="ECO:0000313" key="2">
    <source>
        <dbReference type="EMBL" id="SNR13969.1"/>
    </source>
</evidence>
<dbReference type="Gene3D" id="2.60.120.10">
    <property type="entry name" value="Jelly Rolls"/>
    <property type="match status" value="1"/>
</dbReference>
<dbReference type="InterPro" id="IPR000595">
    <property type="entry name" value="cNMP-bd_dom"/>
</dbReference>
<dbReference type="RefSeq" id="WP_095068837.1">
    <property type="nucleotide sequence ID" value="NZ_LT899436.1"/>
</dbReference>
<protein>
    <recommendedName>
        <fullName evidence="1">Cyclic nucleotide-binding domain-containing protein</fullName>
    </recommendedName>
</protein>
<proteinExistence type="predicted"/>
<dbReference type="OrthoDB" id="9794183at2"/>
<dbReference type="KEGG" id="tje:TJEJU_0163"/>
<dbReference type="Proteomes" id="UP000215214">
    <property type="component" value="Chromosome TJEJU"/>
</dbReference>
<dbReference type="EMBL" id="LT899436">
    <property type="protein sequence ID" value="SNR13969.1"/>
    <property type="molecule type" value="Genomic_DNA"/>
</dbReference>
<keyword evidence="3" id="KW-1185">Reference proteome</keyword>